<evidence type="ECO:0000256" key="3">
    <source>
        <dbReference type="ARBA" id="ARBA00022622"/>
    </source>
</evidence>
<dbReference type="PANTHER" id="PTHR10624">
    <property type="entry name" value="UROKINASE PLASMINOGEN ACTIVATOR SURFACE RECEPTOR-RELATED"/>
    <property type="match status" value="1"/>
</dbReference>
<reference evidence="10" key="2">
    <citation type="submission" date="2025-09" db="UniProtKB">
        <authorList>
            <consortium name="Ensembl"/>
        </authorList>
    </citation>
    <scope>IDENTIFICATION</scope>
</reference>
<organism evidence="10 11">
    <name type="scientific">Chelydra serpentina</name>
    <name type="common">Snapping turtle</name>
    <name type="synonym">Testudo serpentina</name>
    <dbReference type="NCBI Taxonomy" id="8475"/>
    <lineage>
        <taxon>Eukaryota</taxon>
        <taxon>Metazoa</taxon>
        <taxon>Chordata</taxon>
        <taxon>Craniata</taxon>
        <taxon>Vertebrata</taxon>
        <taxon>Euteleostomi</taxon>
        <taxon>Archelosauria</taxon>
        <taxon>Testudinata</taxon>
        <taxon>Testudines</taxon>
        <taxon>Cryptodira</taxon>
        <taxon>Durocryptodira</taxon>
        <taxon>Americhelydia</taxon>
        <taxon>Chelydroidea</taxon>
        <taxon>Chelydridae</taxon>
        <taxon>Chelydra</taxon>
    </lineage>
</organism>
<keyword evidence="6" id="KW-0325">Glycoprotein</keyword>
<evidence type="ECO:0000256" key="4">
    <source>
        <dbReference type="ARBA" id="ARBA00022729"/>
    </source>
</evidence>
<dbReference type="AlphaFoldDB" id="A0A8C3SHN7"/>
<keyword evidence="5" id="KW-0472">Membrane</keyword>
<dbReference type="CDD" id="cd23562">
    <property type="entry name" value="TFP_LU_ECD_LYPD3_rpt1"/>
    <property type="match status" value="1"/>
</dbReference>
<keyword evidence="4" id="KW-0732">Signal</keyword>
<dbReference type="PROSITE" id="PS00983">
    <property type="entry name" value="LY6_UPAR"/>
    <property type="match status" value="1"/>
</dbReference>
<dbReference type="GO" id="GO:0030154">
    <property type="term" value="P:cell differentiation"/>
    <property type="evidence" value="ECO:0007669"/>
    <property type="project" value="UniProtKB-ARBA"/>
</dbReference>
<evidence type="ECO:0000256" key="6">
    <source>
        <dbReference type="ARBA" id="ARBA00023180"/>
    </source>
</evidence>
<dbReference type="Gene3D" id="2.10.60.10">
    <property type="entry name" value="CD59"/>
    <property type="match status" value="2"/>
</dbReference>
<feature type="domain" description="UPAR/Ly6" evidence="9">
    <location>
        <begin position="26"/>
        <end position="115"/>
    </location>
</feature>
<name>A0A8C3SHN7_CHESE</name>
<feature type="compositionally biased region" description="Low complexity" evidence="8">
    <location>
        <begin position="281"/>
        <end position="290"/>
    </location>
</feature>
<evidence type="ECO:0000256" key="7">
    <source>
        <dbReference type="ARBA" id="ARBA00023288"/>
    </source>
</evidence>
<dbReference type="Proteomes" id="UP000694403">
    <property type="component" value="Unplaced"/>
</dbReference>
<dbReference type="Pfam" id="PF00021">
    <property type="entry name" value="UPAR_LY6"/>
    <property type="match status" value="2"/>
</dbReference>
<dbReference type="SMART" id="SM00134">
    <property type="entry name" value="LU"/>
    <property type="match status" value="1"/>
</dbReference>
<protein>
    <recommendedName>
        <fullName evidence="9">UPAR/Ly6 domain-containing protein</fullName>
    </recommendedName>
</protein>
<evidence type="ECO:0000313" key="11">
    <source>
        <dbReference type="Proteomes" id="UP000694403"/>
    </source>
</evidence>
<accession>A0A8C3SHN7</accession>
<evidence type="ECO:0000256" key="2">
    <source>
        <dbReference type="ARBA" id="ARBA00022475"/>
    </source>
</evidence>
<keyword evidence="2" id="KW-1003">Cell membrane</keyword>
<dbReference type="PANTHER" id="PTHR10624:SF8">
    <property type="entry name" value="LY6_PLAUR DOMAIN-CONTAINING PROTEIN 3"/>
    <property type="match status" value="1"/>
</dbReference>
<proteinExistence type="predicted"/>
<keyword evidence="7" id="KW-0449">Lipoprotein</keyword>
<feature type="region of interest" description="Disordered" evidence="8">
    <location>
        <begin position="183"/>
        <end position="331"/>
    </location>
</feature>
<dbReference type="GO" id="GO:0098552">
    <property type="term" value="C:side of membrane"/>
    <property type="evidence" value="ECO:0007669"/>
    <property type="project" value="UniProtKB-KW"/>
</dbReference>
<keyword evidence="3" id="KW-0336">GPI-anchor</keyword>
<dbReference type="InterPro" id="IPR018363">
    <property type="entry name" value="CD59_antigen_CS"/>
</dbReference>
<dbReference type="Ensembl" id="ENSCSRT00000014385.1">
    <property type="protein sequence ID" value="ENSCSRP00000013811.1"/>
    <property type="gene ID" value="ENSCSRG00000010499.1"/>
</dbReference>
<dbReference type="InterPro" id="IPR016054">
    <property type="entry name" value="LY6_UPA_recep-like"/>
</dbReference>
<dbReference type="GO" id="GO:0005886">
    <property type="term" value="C:plasma membrane"/>
    <property type="evidence" value="ECO:0007669"/>
    <property type="project" value="UniProtKB-SubCell"/>
</dbReference>
<comment type="subcellular location">
    <subcellularLocation>
        <location evidence="1">Cell membrane</location>
        <topology evidence="1">Lipid-anchor</topology>
        <topology evidence="1">GPI-anchor</topology>
    </subcellularLocation>
</comment>
<dbReference type="InterPro" id="IPR045860">
    <property type="entry name" value="Snake_toxin-like_sf"/>
</dbReference>
<sequence length="331" mass="33698">MDGGNNAARAGRQAKFTERGGGATALECHSCVERSDGGCSPEKMKMISCPTNTHVCTETVAAVKWSHGQFLVGEKGCGLGIPGTNDKGVDLHGIFAFSQLHNCNSSRCNSRLDIQAMALQPMGNDSARVPNGLECYSCHGNEGCSPGNATVVKCYDRYQGCFHGNVTMKVGAAALWPPQGAVPGGKPGRFRGAGCHHHENGLARHRGSRPDGGPRAWQVFDSPPTPRKAASAAAKHPPNGASGPALTAGGGPPTPYSTEPPSGTLGSAPTARGGPPPCSHSTAPSSGASGPPTPYSTAPPSGASGPALTARGGAPPFPIAQRPLVVHRGQH</sequence>
<dbReference type="SUPFAM" id="SSF57302">
    <property type="entry name" value="Snake toxin-like"/>
    <property type="match status" value="1"/>
</dbReference>
<evidence type="ECO:0000259" key="9">
    <source>
        <dbReference type="SMART" id="SM00134"/>
    </source>
</evidence>
<evidence type="ECO:0000256" key="1">
    <source>
        <dbReference type="ARBA" id="ARBA00004609"/>
    </source>
</evidence>
<dbReference type="FunFam" id="2.10.60.10:FF:000017">
    <property type="entry name" value="Ly6/PLAUR domain-containing protein 3"/>
    <property type="match status" value="1"/>
</dbReference>
<evidence type="ECO:0000256" key="5">
    <source>
        <dbReference type="ARBA" id="ARBA00023136"/>
    </source>
</evidence>
<evidence type="ECO:0000256" key="8">
    <source>
        <dbReference type="SAM" id="MobiDB-lite"/>
    </source>
</evidence>
<feature type="compositionally biased region" description="Polar residues" evidence="8">
    <location>
        <begin position="256"/>
        <end position="267"/>
    </location>
</feature>
<reference evidence="10" key="1">
    <citation type="submission" date="2025-08" db="UniProtKB">
        <authorList>
            <consortium name="Ensembl"/>
        </authorList>
    </citation>
    <scope>IDENTIFICATION</scope>
</reference>
<keyword evidence="11" id="KW-1185">Reference proteome</keyword>
<evidence type="ECO:0000313" key="10">
    <source>
        <dbReference type="Ensembl" id="ENSCSRP00000013811.1"/>
    </source>
</evidence>